<reference evidence="3" key="1">
    <citation type="journal article" date="2019" name="Int. J. Syst. Evol. Microbiol.">
        <title>The Global Catalogue of Microorganisms (GCM) 10K type strain sequencing project: providing services to taxonomists for standard genome sequencing and annotation.</title>
        <authorList>
            <consortium name="The Broad Institute Genomics Platform"/>
            <consortium name="The Broad Institute Genome Sequencing Center for Infectious Disease"/>
            <person name="Wu L."/>
            <person name="Ma J."/>
        </authorList>
    </citation>
    <scope>NUCLEOTIDE SEQUENCE [LARGE SCALE GENOMIC DNA]</scope>
    <source>
        <strain evidence="3">KCTC 12848</strain>
    </source>
</reference>
<comment type="caution">
    <text evidence="2">The sequence shown here is derived from an EMBL/GenBank/DDBJ whole genome shotgun (WGS) entry which is preliminary data.</text>
</comment>
<evidence type="ECO:0000256" key="1">
    <source>
        <dbReference type="SAM" id="Phobius"/>
    </source>
</evidence>
<sequence length="100" mass="10417">MRALAARLGVHPRPGVLRALAAAPFALLAAYLAARGWLYPLWPDTAGALGHPFTADPDLDEAWGGPTLAGAWVVHALVALGLQALCVGVLRLLYPSRANG</sequence>
<gene>
    <name evidence="2" type="ORF">ACFPFM_26290</name>
</gene>
<dbReference type="EMBL" id="JBHSJB010000027">
    <property type="protein sequence ID" value="MFC5057242.1"/>
    <property type="molecule type" value="Genomic_DNA"/>
</dbReference>
<accession>A0ABV9Y6R3</accession>
<feature type="transmembrane region" description="Helical" evidence="1">
    <location>
        <begin position="16"/>
        <end position="34"/>
    </location>
</feature>
<evidence type="ECO:0000313" key="3">
    <source>
        <dbReference type="Proteomes" id="UP001595833"/>
    </source>
</evidence>
<protein>
    <submittedName>
        <fullName evidence="2">Uncharacterized protein</fullName>
    </submittedName>
</protein>
<organism evidence="2 3">
    <name type="scientific">Saccharothrix xinjiangensis</name>
    <dbReference type="NCBI Taxonomy" id="204798"/>
    <lineage>
        <taxon>Bacteria</taxon>
        <taxon>Bacillati</taxon>
        <taxon>Actinomycetota</taxon>
        <taxon>Actinomycetes</taxon>
        <taxon>Pseudonocardiales</taxon>
        <taxon>Pseudonocardiaceae</taxon>
        <taxon>Saccharothrix</taxon>
    </lineage>
</organism>
<feature type="transmembrane region" description="Helical" evidence="1">
    <location>
        <begin position="72"/>
        <end position="94"/>
    </location>
</feature>
<keyword evidence="1" id="KW-0812">Transmembrane</keyword>
<dbReference type="RefSeq" id="WP_344037225.1">
    <property type="nucleotide sequence ID" value="NZ_BAAAKE010000006.1"/>
</dbReference>
<proteinExistence type="predicted"/>
<dbReference type="Proteomes" id="UP001595833">
    <property type="component" value="Unassembled WGS sequence"/>
</dbReference>
<evidence type="ECO:0000313" key="2">
    <source>
        <dbReference type="EMBL" id="MFC5057242.1"/>
    </source>
</evidence>
<name>A0ABV9Y6R3_9PSEU</name>
<keyword evidence="1" id="KW-0472">Membrane</keyword>
<keyword evidence="1" id="KW-1133">Transmembrane helix</keyword>
<keyword evidence="3" id="KW-1185">Reference proteome</keyword>